<evidence type="ECO:0000256" key="1">
    <source>
        <dbReference type="SAM" id="MobiDB-lite"/>
    </source>
</evidence>
<accession>A0AA40FLJ4</accession>
<feature type="region of interest" description="Disordered" evidence="1">
    <location>
        <begin position="74"/>
        <end position="105"/>
    </location>
</feature>
<dbReference type="EMBL" id="JAHYIQ010000028">
    <property type="protein sequence ID" value="KAK1120966.1"/>
    <property type="molecule type" value="Genomic_DNA"/>
</dbReference>
<organism evidence="2 3">
    <name type="scientific">Melipona bicolor</name>
    <dbReference type="NCBI Taxonomy" id="60889"/>
    <lineage>
        <taxon>Eukaryota</taxon>
        <taxon>Metazoa</taxon>
        <taxon>Ecdysozoa</taxon>
        <taxon>Arthropoda</taxon>
        <taxon>Hexapoda</taxon>
        <taxon>Insecta</taxon>
        <taxon>Pterygota</taxon>
        <taxon>Neoptera</taxon>
        <taxon>Endopterygota</taxon>
        <taxon>Hymenoptera</taxon>
        <taxon>Apocrita</taxon>
        <taxon>Aculeata</taxon>
        <taxon>Apoidea</taxon>
        <taxon>Anthophila</taxon>
        <taxon>Apidae</taxon>
        <taxon>Melipona</taxon>
    </lineage>
</organism>
<dbReference type="AlphaFoldDB" id="A0AA40FLJ4"/>
<proteinExistence type="predicted"/>
<dbReference type="Proteomes" id="UP001177670">
    <property type="component" value="Unassembled WGS sequence"/>
</dbReference>
<keyword evidence="3" id="KW-1185">Reference proteome</keyword>
<sequence length="174" mass="19267">MACSLFHAAPIIIPVHNVATCPIFIESINCSAGNGTLSNRCNWTNEIFISEHPRVDVDVLGSGWLDGEDGKAAFSPTFSELSPNGRRKEERKEGRKRGEERGGKVRQKIAGHHFSVADKRFGSVKSRYDRVYDGDLWSNVKGIVLNSGDHCLKPDICKRVAPKGFTVDRLKEKG</sequence>
<protein>
    <submittedName>
        <fullName evidence="2">Uncharacterized protein</fullName>
    </submittedName>
</protein>
<feature type="compositionally biased region" description="Basic and acidic residues" evidence="1">
    <location>
        <begin position="86"/>
        <end position="103"/>
    </location>
</feature>
<evidence type="ECO:0000313" key="3">
    <source>
        <dbReference type="Proteomes" id="UP001177670"/>
    </source>
</evidence>
<comment type="caution">
    <text evidence="2">The sequence shown here is derived from an EMBL/GenBank/DDBJ whole genome shotgun (WGS) entry which is preliminary data.</text>
</comment>
<evidence type="ECO:0000313" key="2">
    <source>
        <dbReference type="EMBL" id="KAK1120966.1"/>
    </source>
</evidence>
<gene>
    <name evidence="2" type="ORF">K0M31_010750</name>
</gene>
<reference evidence="2" key="1">
    <citation type="submission" date="2021-10" db="EMBL/GenBank/DDBJ databases">
        <title>Melipona bicolor Genome sequencing and assembly.</title>
        <authorList>
            <person name="Araujo N.S."/>
            <person name="Arias M.C."/>
        </authorList>
    </citation>
    <scope>NUCLEOTIDE SEQUENCE</scope>
    <source>
        <strain evidence="2">USP_2M_L1-L4_2017</strain>
        <tissue evidence="2">Whole body</tissue>
    </source>
</reference>
<name>A0AA40FLJ4_9HYME</name>